<sequence>MNKVVTVLIEKWHHHLFENFPILYLKSLFPPLRFPLPPSSVRFQILIELDSNHTNKKFVSICFLVLLFGLAVILKLEDDGW</sequence>
<evidence type="ECO:0000256" key="1">
    <source>
        <dbReference type="SAM" id="Phobius"/>
    </source>
</evidence>
<keyword evidence="1" id="KW-0812">Transmembrane</keyword>
<keyword evidence="1" id="KW-1133">Transmembrane helix</keyword>
<accession>A0A9Q0JT63</accession>
<evidence type="ECO:0000313" key="3">
    <source>
        <dbReference type="Proteomes" id="UP001141806"/>
    </source>
</evidence>
<evidence type="ECO:0008006" key="4">
    <source>
        <dbReference type="Google" id="ProtNLM"/>
    </source>
</evidence>
<evidence type="ECO:0000313" key="2">
    <source>
        <dbReference type="EMBL" id="KAJ4938753.1"/>
    </source>
</evidence>
<reference evidence="2" key="1">
    <citation type="journal article" date="2023" name="Plant J.">
        <title>The genome of the king protea, Protea cynaroides.</title>
        <authorList>
            <person name="Chang J."/>
            <person name="Duong T.A."/>
            <person name="Schoeman C."/>
            <person name="Ma X."/>
            <person name="Roodt D."/>
            <person name="Barker N."/>
            <person name="Li Z."/>
            <person name="Van de Peer Y."/>
            <person name="Mizrachi E."/>
        </authorList>
    </citation>
    <scope>NUCLEOTIDE SEQUENCE</scope>
    <source>
        <tissue evidence="2">Young leaves</tissue>
    </source>
</reference>
<keyword evidence="1" id="KW-0472">Membrane</keyword>
<dbReference type="Proteomes" id="UP001141806">
    <property type="component" value="Unassembled WGS sequence"/>
</dbReference>
<dbReference type="EMBL" id="JAMYWD010002062">
    <property type="protein sequence ID" value="KAJ4938753.1"/>
    <property type="molecule type" value="Genomic_DNA"/>
</dbReference>
<protein>
    <recommendedName>
        <fullName evidence="4">Transmembrane protein</fullName>
    </recommendedName>
</protein>
<name>A0A9Q0JT63_9MAGN</name>
<keyword evidence="3" id="KW-1185">Reference proteome</keyword>
<dbReference type="AlphaFoldDB" id="A0A9Q0JT63"/>
<gene>
    <name evidence="2" type="ORF">NE237_014200</name>
</gene>
<feature type="transmembrane region" description="Helical" evidence="1">
    <location>
        <begin position="58"/>
        <end position="76"/>
    </location>
</feature>
<comment type="caution">
    <text evidence="2">The sequence shown here is derived from an EMBL/GenBank/DDBJ whole genome shotgun (WGS) entry which is preliminary data.</text>
</comment>
<proteinExistence type="predicted"/>
<organism evidence="2 3">
    <name type="scientific">Protea cynaroides</name>
    <dbReference type="NCBI Taxonomy" id="273540"/>
    <lineage>
        <taxon>Eukaryota</taxon>
        <taxon>Viridiplantae</taxon>
        <taxon>Streptophyta</taxon>
        <taxon>Embryophyta</taxon>
        <taxon>Tracheophyta</taxon>
        <taxon>Spermatophyta</taxon>
        <taxon>Magnoliopsida</taxon>
        <taxon>Proteales</taxon>
        <taxon>Proteaceae</taxon>
        <taxon>Protea</taxon>
    </lineage>
</organism>